<keyword evidence="3" id="KW-1185">Reference proteome</keyword>
<reference evidence="3" key="1">
    <citation type="journal article" date="2019" name="Int. J. Syst. Evol. Microbiol.">
        <title>The Global Catalogue of Microorganisms (GCM) 10K type strain sequencing project: providing services to taxonomists for standard genome sequencing and annotation.</title>
        <authorList>
            <consortium name="The Broad Institute Genomics Platform"/>
            <consortium name="The Broad Institute Genome Sequencing Center for Infectious Disease"/>
            <person name="Wu L."/>
            <person name="Ma J."/>
        </authorList>
    </citation>
    <scope>NUCLEOTIDE SEQUENCE [LARGE SCALE GENOMIC DNA]</scope>
    <source>
        <strain evidence="3">JCM 4087</strain>
    </source>
</reference>
<dbReference type="EMBL" id="BAAAXZ010000064">
    <property type="protein sequence ID" value="GAA2921514.1"/>
    <property type="molecule type" value="Genomic_DNA"/>
</dbReference>
<evidence type="ECO:0000313" key="2">
    <source>
        <dbReference type="EMBL" id="GAA2921514.1"/>
    </source>
</evidence>
<name>A0ABP6J599_STRTU</name>
<feature type="region of interest" description="Disordered" evidence="1">
    <location>
        <begin position="67"/>
        <end position="92"/>
    </location>
</feature>
<evidence type="ECO:0000313" key="3">
    <source>
        <dbReference type="Proteomes" id="UP001501102"/>
    </source>
</evidence>
<evidence type="ECO:0008006" key="4">
    <source>
        <dbReference type="Google" id="ProtNLM"/>
    </source>
</evidence>
<feature type="compositionally biased region" description="Basic and acidic residues" evidence="1">
    <location>
        <begin position="81"/>
        <end position="92"/>
    </location>
</feature>
<dbReference type="InterPro" id="IPR009057">
    <property type="entry name" value="Homeodomain-like_sf"/>
</dbReference>
<dbReference type="Gene3D" id="1.10.10.60">
    <property type="entry name" value="Homeodomain-like"/>
    <property type="match status" value="1"/>
</dbReference>
<dbReference type="Pfam" id="PF01527">
    <property type="entry name" value="HTH_Tnp_1"/>
    <property type="match status" value="1"/>
</dbReference>
<dbReference type="Proteomes" id="UP001501102">
    <property type="component" value="Unassembled WGS sequence"/>
</dbReference>
<evidence type="ECO:0000256" key="1">
    <source>
        <dbReference type="SAM" id="MobiDB-lite"/>
    </source>
</evidence>
<feature type="compositionally biased region" description="Polar residues" evidence="1">
    <location>
        <begin position="67"/>
        <end position="80"/>
    </location>
</feature>
<accession>A0ABP6J599</accession>
<dbReference type="SUPFAM" id="SSF46689">
    <property type="entry name" value="Homeodomain-like"/>
    <property type="match status" value="1"/>
</dbReference>
<gene>
    <name evidence="2" type="ORF">GCM10020221_17170</name>
</gene>
<organism evidence="2 3">
    <name type="scientific">Streptomyces thioluteus</name>
    <dbReference type="NCBI Taxonomy" id="66431"/>
    <lineage>
        <taxon>Bacteria</taxon>
        <taxon>Bacillati</taxon>
        <taxon>Actinomycetota</taxon>
        <taxon>Actinomycetes</taxon>
        <taxon>Kitasatosporales</taxon>
        <taxon>Streptomycetaceae</taxon>
        <taxon>Streptomyces</taxon>
    </lineage>
</organism>
<comment type="caution">
    <text evidence="2">The sequence shown here is derived from an EMBL/GenBank/DDBJ whole genome shotgun (WGS) entry which is preliminary data.</text>
</comment>
<proteinExistence type="predicted"/>
<dbReference type="InterPro" id="IPR002514">
    <property type="entry name" value="Transposase_8"/>
</dbReference>
<sequence>MRRSAKLGLIQFDGHPNRGHLAPGGMSTPEFKAKIVKLCQRGSRSAGQVAEDFDLTETAVRFWVSQTETDAGQEPGLTNSEKQELTRLRREN</sequence>
<protein>
    <recommendedName>
        <fullName evidence="4">Transposase</fullName>
    </recommendedName>
</protein>